<feature type="region of interest" description="Disordered" evidence="1">
    <location>
        <begin position="24"/>
        <end position="63"/>
    </location>
</feature>
<evidence type="ECO:0000256" key="2">
    <source>
        <dbReference type="SAM" id="SignalP"/>
    </source>
</evidence>
<evidence type="ECO:0000313" key="4">
    <source>
        <dbReference type="Proteomes" id="UP001162834"/>
    </source>
</evidence>
<sequence>MTQVKRAWLLLLVLPVLLAGCGGGASSAPAPPTNESARAPLAQEQRRPGEIVVRGEASPAEKGPVALDGRYEVRFQQIAPENPDLDFAQETPFVARLEPPGGRGRAIKLFRTAAADGRTVVRASGRWRIVVDYGDFPFVLRMTPIQGGTP</sequence>
<gene>
    <name evidence="3" type="ORF">DSM104329_03201</name>
</gene>
<protein>
    <recommendedName>
        <fullName evidence="5">Lipoprotein</fullName>
    </recommendedName>
</protein>
<feature type="signal peptide" evidence="2">
    <location>
        <begin position="1"/>
        <end position="27"/>
    </location>
</feature>
<dbReference type="AlphaFoldDB" id="A0A9E6XYT5"/>
<dbReference type="EMBL" id="CP087164">
    <property type="protein sequence ID" value="UGS36790.1"/>
    <property type="molecule type" value="Genomic_DNA"/>
</dbReference>
<keyword evidence="4" id="KW-1185">Reference proteome</keyword>
<organism evidence="3 4">
    <name type="scientific">Capillimicrobium parvum</name>
    <dbReference type="NCBI Taxonomy" id="2884022"/>
    <lineage>
        <taxon>Bacteria</taxon>
        <taxon>Bacillati</taxon>
        <taxon>Actinomycetota</taxon>
        <taxon>Thermoleophilia</taxon>
        <taxon>Solirubrobacterales</taxon>
        <taxon>Capillimicrobiaceae</taxon>
        <taxon>Capillimicrobium</taxon>
    </lineage>
</organism>
<accession>A0A9E6XYT5</accession>
<dbReference type="KEGG" id="sbae:DSM104329_03201"/>
<proteinExistence type="predicted"/>
<name>A0A9E6XYT5_9ACTN</name>
<dbReference type="PROSITE" id="PS51257">
    <property type="entry name" value="PROKAR_LIPOPROTEIN"/>
    <property type="match status" value="1"/>
</dbReference>
<dbReference type="Proteomes" id="UP001162834">
    <property type="component" value="Chromosome"/>
</dbReference>
<evidence type="ECO:0000313" key="3">
    <source>
        <dbReference type="EMBL" id="UGS36790.1"/>
    </source>
</evidence>
<feature type="chain" id="PRO_5039073439" description="Lipoprotein" evidence="2">
    <location>
        <begin position="28"/>
        <end position="150"/>
    </location>
</feature>
<reference evidence="3" key="1">
    <citation type="journal article" date="2022" name="Int. J. Syst. Evol. Microbiol.">
        <title>Pseudomonas aegrilactucae sp. nov. and Pseudomonas morbosilactucae sp. nov., pathogens causing bacterial rot of lettuce in Japan.</title>
        <authorList>
            <person name="Sawada H."/>
            <person name="Fujikawa T."/>
            <person name="Satou M."/>
        </authorList>
    </citation>
    <scope>NUCLEOTIDE SEQUENCE</scope>
    <source>
        <strain evidence="3">0166_1</strain>
    </source>
</reference>
<evidence type="ECO:0008006" key="5">
    <source>
        <dbReference type="Google" id="ProtNLM"/>
    </source>
</evidence>
<keyword evidence="2" id="KW-0732">Signal</keyword>
<evidence type="ECO:0000256" key="1">
    <source>
        <dbReference type="SAM" id="MobiDB-lite"/>
    </source>
</evidence>